<dbReference type="EMBL" id="SIKX01000003">
    <property type="protein sequence ID" value="TBF05584.1"/>
    <property type="molecule type" value="Genomic_DNA"/>
</dbReference>
<geneLocation type="plasmid" evidence="2">
    <name>pSM42_Rh02_Rh04</name>
</geneLocation>
<dbReference type="Proteomes" id="UP000661163">
    <property type="component" value="Unassembled WGS sequence"/>
</dbReference>
<evidence type="ECO:0000313" key="3">
    <source>
        <dbReference type="Proteomes" id="UP000291892"/>
    </source>
</evidence>
<accession>A0AAE8TZZ2</accession>
<dbReference type="RefSeq" id="WP_130706924.1">
    <property type="nucleotide sequence ID" value="NZ_JAJAEH010000008.1"/>
</dbReference>
<keyword evidence="2" id="KW-0614">Plasmid</keyword>
<comment type="caution">
    <text evidence="2">The sequence shown here is derived from an EMBL/GenBank/DDBJ whole genome shotgun (WGS) entry which is preliminary data.</text>
</comment>
<protein>
    <submittedName>
        <fullName evidence="2">Uncharacterized protein</fullName>
    </submittedName>
</protein>
<gene>
    <name evidence="2" type="ORF">ELG94_33555</name>
    <name evidence="1" type="ORF">GR217_21970</name>
</gene>
<reference evidence="1 4" key="2">
    <citation type="submission" date="2019-12" db="EMBL/GenBank/DDBJ databases">
        <title>Rhizobium genotypes associated with high levels of biological nitrogen fixation by grain legumes in a temperate-maritime cropping system.</title>
        <authorList>
            <person name="Maluk M."/>
            <person name="Francesc Ferrando Molina F."/>
            <person name="Lopez Del Egido L."/>
            <person name="Lafos M."/>
            <person name="Langarica-Fuentes A."/>
            <person name="Gebre Yohannes G."/>
            <person name="Young M.W."/>
            <person name="Martin P."/>
            <person name="Gantlett R."/>
            <person name="Kenicer G."/>
            <person name="Hawes C."/>
            <person name="Begg G.S."/>
            <person name="Quilliam R.S."/>
            <person name="Squire G.R."/>
            <person name="Poole P.S."/>
            <person name="Young P.W."/>
            <person name="Iannetta P.M."/>
            <person name="James E.K."/>
        </authorList>
    </citation>
    <scope>NUCLEOTIDE SEQUENCE [LARGE SCALE GENOMIC DNA]</scope>
    <source>
        <strain evidence="1 4">JHI985</strain>
    </source>
</reference>
<dbReference type="AlphaFoldDB" id="A0AAE8TZZ2"/>
<dbReference type="EMBL" id="WUFC01000019">
    <property type="protein sequence ID" value="NEI50356.1"/>
    <property type="molecule type" value="Genomic_DNA"/>
</dbReference>
<evidence type="ECO:0000313" key="1">
    <source>
        <dbReference type="EMBL" id="NEI50356.1"/>
    </source>
</evidence>
<reference evidence="2 3" key="1">
    <citation type="submission" date="2019-02" db="EMBL/GenBank/DDBJ databases">
        <title>The genomic architecture of introgression among sibling species of bacteria.</title>
        <authorList>
            <person name="Cavassim M.I.A."/>
            <person name="Moeskjaer S."/>
            <person name="Moslemi C."/>
            <person name="Fields B."/>
            <person name="Bachmann A."/>
            <person name="Vilhjalmsson B."/>
            <person name="Schierup M.H."/>
            <person name="Young J.P.W."/>
            <person name="Andersen S.U."/>
        </authorList>
    </citation>
    <scope>NUCLEOTIDE SEQUENCE [LARGE SCALE GENOMIC DNA]</scope>
    <source>
        <strain evidence="2 3">SM42</strain>
        <plasmid evidence="2">pSM42_Rh02_Rh04</plasmid>
    </source>
</reference>
<sequence>MTQTTDEVRNPASSQADIDTWRILKKALKTGLSDRGFIIEAEEASLVARFMLEQIETSGLRVVPVKPTTEMQQAIKQALDQGKRMSVAWVKPRTKQRWRYQAAVEAAPNWRRGYLLDLGLDGGQPKG</sequence>
<evidence type="ECO:0000313" key="2">
    <source>
        <dbReference type="EMBL" id="TBF05584.1"/>
    </source>
</evidence>
<evidence type="ECO:0000313" key="4">
    <source>
        <dbReference type="Proteomes" id="UP000661163"/>
    </source>
</evidence>
<dbReference type="Proteomes" id="UP000291892">
    <property type="component" value="Unassembled WGS sequence"/>
</dbReference>
<organism evidence="2 3">
    <name type="scientific">Rhizobium ruizarguesonis</name>
    <dbReference type="NCBI Taxonomy" id="2081791"/>
    <lineage>
        <taxon>Bacteria</taxon>
        <taxon>Pseudomonadati</taxon>
        <taxon>Pseudomonadota</taxon>
        <taxon>Alphaproteobacteria</taxon>
        <taxon>Hyphomicrobiales</taxon>
        <taxon>Rhizobiaceae</taxon>
        <taxon>Rhizobium/Agrobacterium group</taxon>
        <taxon>Rhizobium</taxon>
    </lineage>
</organism>
<proteinExistence type="predicted"/>
<name>A0AAE8TZZ2_9HYPH</name>